<accession>A0A6C0JWJ6</accession>
<evidence type="ECO:0000313" key="1">
    <source>
        <dbReference type="EMBL" id="QHU08104.1"/>
    </source>
</evidence>
<dbReference type="EMBL" id="MN740694">
    <property type="protein sequence ID" value="QHU08104.1"/>
    <property type="molecule type" value="Genomic_DNA"/>
</dbReference>
<sequence length="82" mass="9664">MNSLEDRFCECDSVVKSTVMDFIGRSEVGRKKYGATMDRSDLTPVQWLQHAKEELMDMLLYMGKLQFELERIEKHSKDHTYS</sequence>
<protein>
    <submittedName>
        <fullName evidence="1">Uncharacterized protein</fullName>
    </submittedName>
</protein>
<reference evidence="1" key="1">
    <citation type="journal article" date="2020" name="Nature">
        <title>Giant virus diversity and host interactions through global metagenomics.</title>
        <authorList>
            <person name="Schulz F."/>
            <person name="Roux S."/>
            <person name="Paez-Espino D."/>
            <person name="Jungbluth S."/>
            <person name="Walsh D.A."/>
            <person name="Denef V.J."/>
            <person name="McMahon K.D."/>
            <person name="Konstantinidis K.T."/>
            <person name="Eloe-Fadrosh E.A."/>
            <person name="Kyrpides N.C."/>
            <person name="Woyke T."/>
        </authorList>
    </citation>
    <scope>NUCLEOTIDE SEQUENCE</scope>
    <source>
        <strain evidence="1">GVMAG-S-1062768-28</strain>
    </source>
</reference>
<organism evidence="1">
    <name type="scientific">viral metagenome</name>
    <dbReference type="NCBI Taxonomy" id="1070528"/>
    <lineage>
        <taxon>unclassified sequences</taxon>
        <taxon>metagenomes</taxon>
        <taxon>organismal metagenomes</taxon>
    </lineage>
</organism>
<proteinExistence type="predicted"/>
<name>A0A6C0JWJ6_9ZZZZ</name>
<dbReference type="AlphaFoldDB" id="A0A6C0JWJ6"/>